<dbReference type="Gene3D" id="3.40.630.190">
    <property type="entry name" value="LCP protein"/>
    <property type="match status" value="1"/>
</dbReference>
<name>A0ABR9ZLN6_9CORY</name>
<feature type="compositionally biased region" description="Basic and acidic residues" evidence="2">
    <location>
        <begin position="82"/>
        <end position="98"/>
    </location>
</feature>
<dbReference type="RefSeq" id="WP_194557218.1">
    <property type="nucleotide sequence ID" value="NZ_JADKMY010000003.1"/>
</dbReference>
<comment type="caution">
    <text evidence="5">The sequence shown here is derived from an EMBL/GenBank/DDBJ whole genome shotgun (WGS) entry which is preliminary data.</text>
</comment>
<dbReference type="Pfam" id="PF03816">
    <property type="entry name" value="LytR_cpsA_psr"/>
    <property type="match status" value="1"/>
</dbReference>
<feature type="domain" description="Cell envelope-related transcriptional attenuator" evidence="4">
    <location>
        <begin position="285"/>
        <end position="429"/>
    </location>
</feature>
<feature type="region of interest" description="Disordered" evidence="2">
    <location>
        <begin position="1"/>
        <end position="199"/>
    </location>
</feature>
<protein>
    <submittedName>
        <fullName evidence="5">LCP family protein</fullName>
    </submittedName>
</protein>
<evidence type="ECO:0000313" key="6">
    <source>
        <dbReference type="Proteomes" id="UP000635902"/>
    </source>
</evidence>
<feature type="compositionally biased region" description="Polar residues" evidence="2">
    <location>
        <begin position="1"/>
        <end position="12"/>
    </location>
</feature>
<feature type="transmembrane region" description="Helical" evidence="3">
    <location>
        <begin position="208"/>
        <end position="230"/>
    </location>
</feature>
<evidence type="ECO:0000313" key="5">
    <source>
        <dbReference type="EMBL" id="MBF4554343.1"/>
    </source>
</evidence>
<organism evidence="5 6">
    <name type="scientific">Corynebacterium suicordis DSM 45110</name>
    <dbReference type="NCBI Taxonomy" id="1121369"/>
    <lineage>
        <taxon>Bacteria</taxon>
        <taxon>Bacillati</taxon>
        <taxon>Actinomycetota</taxon>
        <taxon>Actinomycetes</taxon>
        <taxon>Mycobacteriales</taxon>
        <taxon>Corynebacteriaceae</taxon>
        <taxon>Corynebacterium</taxon>
    </lineage>
</organism>
<gene>
    <name evidence="5" type="ORF">IRY30_09700</name>
</gene>
<dbReference type="PANTHER" id="PTHR33392">
    <property type="entry name" value="POLYISOPRENYL-TEICHOIC ACID--PEPTIDOGLYCAN TEICHOIC ACID TRANSFERASE TAGU"/>
    <property type="match status" value="1"/>
</dbReference>
<keyword evidence="3" id="KW-0812">Transmembrane</keyword>
<dbReference type="Proteomes" id="UP000635902">
    <property type="component" value="Unassembled WGS sequence"/>
</dbReference>
<comment type="similarity">
    <text evidence="1">Belongs to the LytR/CpsA/Psr (LCP) family.</text>
</comment>
<proteinExistence type="inferred from homology"/>
<accession>A0ABR9ZLN6</accession>
<evidence type="ECO:0000256" key="3">
    <source>
        <dbReference type="SAM" id="Phobius"/>
    </source>
</evidence>
<keyword evidence="3" id="KW-0472">Membrane</keyword>
<feature type="compositionally biased region" description="Basic and acidic residues" evidence="2">
    <location>
        <begin position="18"/>
        <end position="28"/>
    </location>
</feature>
<evidence type="ECO:0000259" key="4">
    <source>
        <dbReference type="Pfam" id="PF03816"/>
    </source>
</evidence>
<feature type="compositionally biased region" description="Basic and acidic residues" evidence="2">
    <location>
        <begin position="57"/>
        <end position="66"/>
    </location>
</feature>
<keyword evidence="3" id="KW-1133">Transmembrane helix</keyword>
<sequence length="507" mass="55449">MNSRSGEPSGSDNFALDRNGKPIVDRFGRPVRKRSAIPEPKERKEPLPRSTRRSERRHAAEPRQRSASEFGTPSTPPRSRASRSEPLRSEPLRSEPQRSEPPLPKPPEYRRGAGRPVPETPRVASLPPLDPPVARPAQPSRWDTERPYSEQPRYSEGGYEIPSRRAERARLSAPVAAPDREGRRRKIGSREATNIAPRPPKRKRRFGFFKILGALLTVLILLLVGTAIWIDTSLQRTDALASYDGRVGNTAGTNWLLVGSDSRAGMTPEDADRLMAGELDDTVGRTDTIMVVHVPTFGGKPTMMSLPRDSWVNIPGYGENKINQAFSLGGPQLLQRTIEEATGLRIDRYAEIGFGGFAGLVDSVGGIEMCLNEPLVDPMAGIDLQAGCQKMNGPTALGYVRSRYASANGDLDRVERQRQFLSALSNKLSSAGTLLNPFRSLPALDALTSSVTVNDGDHVWNLAGLAMAMSRGPEQKTVPVGGYVDTYAGNALLWDEAGAEQLFSSLR</sequence>
<dbReference type="InterPro" id="IPR004474">
    <property type="entry name" value="LytR_CpsA_psr"/>
</dbReference>
<evidence type="ECO:0000256" key="2">
    <source>
        <dbReference type="SAM" id="MobiDB-lite"/>
    </source>
</evidence>
<dbReference type="InterPro" id="IPR050922">
    <property type="entry name" value="LytR/CpsA/Psr_CW_biosynth"/>
</dbReference>
<reference evidence="5 6" key="1">
    <citation type="submission" date="2020-10" db="EMBL/GenBank/DDBJ databases">
        <title>Novel species in genus Corynebacterium.</title>
        <authorList>
            <person name="Zhang G."/>
        </authorList>
    </citation>
    <scope>NUCLEOTIDE SEQUENCE [LARGE SCALE GENOMIC DNA]</scope>
    <source>
        <strain evidence="5 6">DSM 45110</strain>
    </source>
</reference>
<dbReference type="EMBL" id="JADKMY010000003">
    <property type="protein sequence ID" value="MBF4554343.1"/>
    <property type="molecule type" value="Genomic_DNA"/>
</dbReference>
<evidence type="ECO:0000256" key="1">
    <source>
        <dbReference type="ARBA" id="ARBA00006068"/>
    </source>
</evidence>
<dbReference type="NCBIfam" id="TIGR00350">
    <property type="entry name" value="lytR_cpsA_psr"/>
    <property type="match status" value="1"/>
</dbReference>
<dbReference type="PANTHER" id="PTHR33392:SF6">
    <property type="entry name" value="POLYISOPRENYL-TEICHOIC ACID--PEPTIDOGLYCAN TEICHOIC ACID TRANSFERASE TAGU"/>
    <property type="match status" value="1"/>
</dbReference>
<keyword evidence="6" id="KW-1185">Reference proteome</keyword>